<evidence type="ECO:0000256" key="2">
    <source>
        <dbReference type="ARBA" id="ARBA00022598"/>
    </source>
</evidence>
<dbReference type="Proteomes" id="UP000034329">
    <property type="component" value="Unassembled WGS sequence"/>
</dbReference>
<sequence>TVSPIHTAGLALRFPRLIRFRDDKQYDEATTIKELRQFFGMQKQV</sequence>
<dbReference type="GO" id="GO:0006273">
    <property type="term" value="P:lagging strand elongation"/>
    <property type="evidence" value="ECO:0007669"/>
    <property type="project" value="TreeGrafter"/>
</dbReference>
<dbReference type="SUPFAM" id="SSF50249">
    <property type="entry name" value="Nucleic acid-binding proteins"/>
    <property type="match status" value="1"/>
</dbReference>
<proteinExistence type="inferred from homology"/>
<organism evidence="3 4">
    <name type="scientific">Candidatus Woesebacteria bacterium GW2011_GWB1_45_5</name>
    <dbReference type="NCBI Taxonomy" id="1618581"/>
    <lineage>
        <taxon>Bacteria</taxon>
        <taxon>Candidatus Woeseibacteriota</taxon>
    </lineage>
</organism>
<dbReference type="Gene3D" id="2.40.50.140">
    <property type="entry name" value="Nucleic acid-binding proteins"/>
    <property type="match status" value="1"/>
</dbReference>
<feature type="non-terminal residue" evidence="3">
    <location>
        <position position="1"/>
    </location>
</feature>
<comment type="caution">
    <text evidence="3">The sequence shown here is derived from an EMBL/GenBank/DDBJ whole genome shotgun (WGS) entry which is preliminary data.</text>
</comment>
<protein>
    <submittedName>
        <fullName evidence="3">Putative DNA ligase</fullName>
    </submittedName>
</protein>
<evidence type="ECO:0000313" key="3">
    <source>
        <dbReference type="EMBL" id="KKU09925.1"/>
    </source>
</evidence>
<keyword evidence="2 3" id="KW-0436">Ligase</keyword>
<gene>
    <name evidence="3" type="ORF">UX13_C0026G0041</name>
</gene>
<dbReference type="InterPro" id="IPR050191">
    <property type="entry name" value="ATP-dep_DNA_ligase"/>
</dbReference>
<dbReference type="EMBL" id="LCLA01000026">
    <property type="protein sequence ID" value="KKU09925.1"/>
    <property type="molecule type" value="Genomic_DNA"/>
</dbReference>
<dbReference type="PANTHER" id="PTHR45674:SF4">
    <property type="entry name" value="DNA LIGASE 1"/>
    <property type="match status" value="1"/>
</dbReference>
<accession>A0A0G1QMP0</accession>
<dbReference type="GO" id="GO:0003910">
    <property type="term" value="F:DNA ligase (ATP) activity"/>
    <property type="evidence" value="ECO:0007669"/>
    <property type="project" value="TreeGrafter"/>
</dbReference>
<reference evidence="3 4" key="1">
    <citation type="journal article" date="2015" name="Nature">
        <title>rRNA introns, odd ribosomes, and small enigmatic genomes across a large radiation of phyla.</title>
        <authorList>
            <person name="Brown C.T."/>
            <person name="Hug L.A."/>
            <person name="Thomas B.C."/>
            <person name="Sharon I."/>
            <person name="Castelle C.J."/>
            <person name="Singh A."/>
            <person name="Wilkins M.J."/>
            <person name="Williams K.H."/>
            <person name="Banfield J.F."/>
        </authorList>
    </citation>
    <scope>NUCLEOTIDE SEQUENCE [LARGE SCALE GENOMIC DNA]</scope>
</reference>
<evidence type="ECO:0000313" key="4">
    <source>
        <dbReference type="Proteomes" id="UP000034329"/>
    </source>
</evidence>
<name>A0A0G1QMP0_9BACT</name>
<dbReference type="InterPro" id="IPR012340">
    <property type="entry name" value="NA-bd_OB-fold"/>
</dbReference>
<evidence type="ECO:0000256" key="1">
    <source>
        <dbReference type="ARBA" id="ARBA00007572"/>
    </source>
</evidence>
<dbReference type="AlphaFoldDB" id="A0A0G1QMP0"/>
<dbReference type="PANTHER" id="PTHR45674">
    <property type="entry name" value="DNA LIGASE 1/3 FAMILY MEMBER"/>
    <property type="match status" value="1"/>
</dbReference>
<comment type="similarity">
    <text evidence="1">Belongs to the ATP-dependent DNA ligase family.</text>
</comment>